<accession>Q16XE9</accession>
<dbReference type="KEGG" id="aag:5571206"/>
<name>Q16XE9_AEDAE</name>
<protein>
    <submittedName>
        <fullName evidence="2">AAEL008895-PA</fullName>
    </submittedName>
</protein>
<dbReference type="PaxDb" id="7159-AAEL008895-PA"/>
<dbReference type="Pfam" id="PF06477">
    <property type="entry name" value="DUF1091"/>
    <property type="match status" value="1"/>
</dbReference>
<dbReference type="VEuPathDB" id="VectorBase:AAEL008895"/>
<dbReference type="InterPro" id="IPR010512">
    <property type="entry name" value="DUF1091"/>
</dbReference>
<dbReference type="HOGENOM" id="CLU_116882_0_0_1"/>
<feature type="transmembrane region" description="Helical" evidence="1">
    <location>
        <begin position="38"/>
        <end position="57"/>
    </location>
</feature>
<reference evidence="2" key="3">
    <citation type="submission" date="2012-09" db="EMBL/GenBank/DDBJ databases">
        <authorList>
            <consortium name="VectorBase"/>
        </authorList>
    </citation>
    <scope>NUCLEOTIDE SEQUENCE</scope>
    <source>
        <strain evidence="2">Liverpool</strain>
    </source>
</reference>
<evidence type="ECO:0000256" key="1">
    <source>
        <dbReference type="SAM" id="Phobius"/>
    </source>
</evidence>
<reference evidence="2" key="1">
    <citation type="submission" date="2005-10" db="EMBL/GenBank/DDBJ databases">
        <authorList>
            <person name="Loftus B.J."/>
            <person name="Nene V.M."/>
            <person name="Hannick L.I."/>
            <person name="Bidwell S."/>
            <person name="Haas B."/>
            <person name="Amedeo P."/>
            <person name="Orvis J."/>
            <person name="Wortman J.R."/>
            <person name="White O.R."/>
            <person name="Salzberg S."/>
            <person name="Shumway M."/>
            <person name="Koo H."/>
            <person name="Zhao Y."/>
            <person name="Holmes M."/>
            <person name="Miller J."/>
            <person name="Schatz M."/>
            <person name="Pop M."/>
            <person name="Pai G."/>
            <person name="Utterback T."/>
            <person name="Rogers Y.-H."/>
            <person name="Kravitz S."/>
            <person name="Fraser C.M."/>
        </authorList>
    </citation>
    <scope>NUCLEOTIDE SEQUENCE</scope>
    <source>
        <strain evidence="2">Liverpool</strain>
    </source>
</reference>
<dbReference type="AlphaFoldDB" id="Q16XE9"/>
<dbReference type="OMA" id="TKAICVD"/>
<dbReference type="eggNOG" id="ENOG502T4XK">
    <property type="taxonomic scope" value="Eukaryota"/>
</dbReference>
<evidence type="ECO:0000313" key="3">
    <source>
        <dbReference type="Proteomes" id="UP000682892"/>
    </source>
</evidence>
<dbReference type="PANTHER" id="PTHR20898">
    <property type="entry name" value="DAEDALUS ON 3-RELATED-RELATED"/>
    <property type="match status" value="1"/>
</dbReference>
<proteinExistence type="predicted"/>
<dbReference type="PhylomeDB" id="Q16XE9"/>
<dbReference type="Proteomes" id="UP000682892">
    <property type="component" value="Unassembled WGS sequence"/>
</dbReference>
<keyword evidence="1" id="KW-0472">Membrane</keyword>
<sequence length="249" mass="28622">MSPVSRPALAIIRMVTRLSATWLIVVILQLLQRKLNMLAVNFGFTFLVVLTLTLSVVKNSPTKNPLVRNEGKTTYKIRLTKAICVDLPYEIAWNVTCRLKLYRDQPSRMLFRVEVDQVDHIFLTFAMYYKYHLTYQPLLMETTFDVCSYLEKFKNRGYASVAPSLDQTAMFILSILEKNNPTAIRTGCPYKGVVAFEDFRIDESMAPQFLPAGEYRLDMRYFNEKNQTVMHSQVFGSVRAIGIVDLSMG</sequence>
<dbReference type="PANTHER" id="PTHR20898:SF0">
    <property type="entry name" value="DAEDALUS ON 3-RELATED"/>
    <property type="match status" value="1"/>
</dbReference>
<keyword evidence="1" id="KW-0812">Transmembrane</keyword>
<organism evidence="2 3">
    <name type="scientific">Aedes aegypti</name>
    <name type="common">Yellowfever mosquito</name>
    <name type="synonym">Culex aegypti</name>
    <dbReference type="NCBI Taxonomy" id="7159"/>
    <lineage>
        <taxon>Eukaryota</taxon>
        <taxon>Metazoa</taxon>
        <taxon>Ecdysozoa</taxon>
        <taxon>Arthropoda</taxon>
        <taxon>Hexapoda</taxon>
        <taxon>Insecta</taxon>
        <taxon>Pterygota</taxon>
        <taxon>Neoptera</taxon>
        <taxon>Endopterygota</taxon>
        <taxon>Diptera</taxon>
        <taxon>Nematocera</taxon>
        <taxon>Culicoidea</taxon>
        <taxon>Culicidae</taxon>
        <taxon>Culicinae</taxon>
        <taxon>Aedini</taxon>
        <taxon>Aedes</taxon>
        <taxon>Stegomyia</taxon>
    </lineage>
</organism>
<evidence type="ECO:0000313" key="2">
    <source>
        <dbReference type="EMBL" id="EAT39287.1"/>
    </source>
</evidence>
<reference evidence="2" key="2">
    <citation type="journal article" date="2007" name="Science">
        <title>Genome sequence of Aedes aegypti, a major arbovirus vector.</title>
        <authorList>
            <person name="Nene V."/>
            <person name="Wortman J.R."/>
            <person name="Lawson D."/>
            <person name="Haas B."/>
            <person name="Kodira C."/>
            <person name="Tu Z.J."/>
            <person name="Loftus B."/>
            <person name="Xi Z."/>
            <person name="Megy K."/>
            <person name="Grabherr M."/>
            <person name="Ren Q."/>
            <person name="Zdobnov E.M."/>
            <person name="Lobo N.F."/>
            <person name="Campbell K.S."/>
            <person name="Brown S.E."/>
            <person name="Bonaldo M.F."/>
            <person name="Zhu J."/>
            <person name="Sinkins S.P."/>
            <person name="Hogenkamp D.G."/>
            <person name="Amedeo P."/>
            <person name="Arensburger P."/>
            <person name="Atkinson P.W."/>
            <person name="Bidwell S."/>
            <person name="Biedler J."/>
            <person name="Birney E."/>
            <person name="Bruggner R.V."/>
            <person name="Costas J."/>
            <person name="Coy M.R."/>
            <person name="Crabtree J."/>
            <person name="Crawford M."/>
            <person name="Debruyn B."/>
            <person name="Decaprio D."/>
            <person name="Eiglmeier K."/>
            <person name="Eisenstadt E."/>
            <person name="El-Dorry H."/>
            <person name="Gelbart W.M."/>
            <person name="Gomes S.L."/>
            <person name="Hammond M."/>
            <person name="Hannick L.I."/>
            <person name="Hogan J.R."/>
            <person name="Holmes M.H."/>
            <person name="Jaffe D."/>
            <person name="Johnston J.S."/>
            <person name="Kennedy R.C."/>
            <person name="Koo H."/>
            <person name="Kravitz S."/>
            <person name="Kriventseva E.V."/>
            <person name="Kulp D."/>
            <person name="Labutti K."/>
            <person name="Lee E."/>
            <person name="Li S."/>
            <person name="Lovin D.D."/>
            <person name="Mao C."/>
            <person name="Mauceli E."/>
            <person name="Menck C.F."/>
            <person name="Miller J.R."/>
            <person name="Montgomery P."/>
            <person name="Mori A."/>
            <person name="Nascimento A.L."/>
            <person name="Naveira H.F."/>
            <person name="Nusbaum C."/>
            <person name="O'leary S."/>
            <person name="Orvis J."/>
            <person name="Pertea M."/>
            <person name="Quesneville H."/>
            <person name="Reidenbach K.R."/>
            <person name="Rogers Y.H."/>
            <person name="Roth C.W."/>
            <person name="Schneider J.R."/>
            <person name="Schatz M."/>
            <person name="Shumway M."/>
            <person name="Stanke M."/>
            <person name="Stinson E.O."/>
            <person name="Tubio J.M."/>
            <person name="Vanzee J.P."/>
            <person name="Verjovski-Almeida S."/>
            <person name="Werner D."/>
            <person name="White O."/>
            <person name="Wyder S."/>
            <person name="Zeng Q."/>
            <person name="Zhao Q."/>
            <person name="Zhao Y."/>
            <person name="Hill C.A."/>
            <person name="Raikhel A.S."/>
            <person name="Soares M.B."/>
            <person name="Knudson D.L."/>
            <person name="Lee N.H."/>
            <person name="Galagan J."/>
            <person name="Salzberg S.L."/>
            <person name="Paulsen I.T."/>
            <person name="Dimopoulos G."/>
            <person name="Collins F.H."/>
            <person name="Birren B."/>
            <person name="Fraser-Liggett C.M."/>
            <person name="Severson D.W."/>
        </authorList>
    </citation>
    <scope>NUCLEOTIDE SEQUENCE [LARGE SCALE GENOMIC DNA]</scope>
    <source>
        <strain evidence="2">Liverpool</strain>
    </source>
</reference>
<feature type="transmembrane region" description="Helical" evidence="1">
    <location>
        <begin position="12"/>
        <end position="31"/>
    </location>
</feature>
<dbReference type="OrthoDB" id="7789165at2759"/>
<gene>
    <name evidence="2" type="ORF">AaeL_AAEL008895</name>
</gene>
<keyword evidence="1" id="KW-1133">Transmembrane helix</keyword>
<dbReference type="SMART" id="SM00697">
    <property type="entry name" value="DM8"/>
    <property type="match status" value="1"/>
</dbReference>
<dbReference type="EMBL" id="CH477540">
    <property type="protein sequence ID" value="EAT39287.1"/>
    <property type="molecule type" value="Genomic_DNA"/>
</dbReference>